<sequence length="73" mass="8246">MNDDQPTYIVHQCDNSSFMGPLAGVGLALFVAFAVLKQIDYYVYLAWTAIQPYYDAAVSFAEPVRNWFSQLFG</sequence>
<evidence type="ECO:0000313" key="3">
    <source>
        <dbReference type="Proteomes" id="UP000199347"/>
    </source>
</evidence>
<name>A0A1G5MY08_AFIMA</name>
<dbReference type="STRING" id="1120955.SAMN03080610_01202"/>
<dbReference type="RefSeq" id="WP_092810577.1">
    <property type="nucleotide sequence ID" value="NZ_FMVW01000002.1"/>
</dbReference>
<dbReference type="Proteomes" id="UP000199347">
    <property type="component" value="Unassembled WGS sequence"/>
</dbReference>
<dbReference type="AlphaFoldDB" id="A0A1G5MY08"/>
<feature type="transmembrane region" description="Helical" evidence="1">
    <location>
        <begin position="18"/>
        <end position="36"/>
    </location>
</feature>
<keyword evidence="3" id="KW-1185">Reference proteome</keyword>
<organism evidence="2 3">
    <name type="scientific">Afifella marina DSM 2698</name>
    <dbReference type="NCBI Taxonomy" id="1120955"/>
    <lineage>
        <taxon>Bacteria</taxon>
        <taxon>Pseudomonadati</taxon>
        <taxon>Pseudomonadota</taxon>
        <taxon>Alphaproteobacteria</taxon>
        <taxon>Hyphomicrobiales</taxon>
        <taxon>Afifellaceae</taxon>
        <taxon>Afifella</taxon>
    </lineage>
</organism>
<proteinExistence type="predicted"/>
<keyword evidence="1" id="KW-0472">Membrane</keyword>
<accession>A0A1G5MY08</accession>
<evidence type="ECO:0000313" key="2">
    <source>
        <dbReference type="EMBL" id="SCZ30067.1"/>
    </source>
</evidence>
<gene>
    <name evidence="2" type="ORF">SAMN03080610_01202</name>
</gene>
<evidence type="ECO:0000256" key="1">
    <source>
        <dbReference type="SAM" id="Phobius"/>
    </source>
</evidence>
<keyword evidence="1" id="KW-1133">Transmembrane helix</keyword>
<reference evidence="2 3" key="1">
    <citation type="submission" date="2016-10" db="EMBL/GenBank/DDBJ databases">
        <authorList>
            <person name="de Groot N.N."/>
        </authorList>
    </citation>
    <scope>NUCLEOTIDE SEQUENCE [LARGE SCALE GENOMIC DNA]</scope>
    <source>
        <strain evidence="2 3">DSM 2698</strain>
    </source>
</reference>
<protein>
    <submittedName>
        <fullName evidence="2">Uncharacterized protein</fullName>
    </submittedName>
</protein>
<keyword evidence="1" id="KW-0812">Transmembrane</keyword>
<dbReference type="EMBL" id="FMVW01000002">
    <property type="protein sequence ID" value="SCZ30067.1"/>
    <property type="molecule type" value="Genomic_DNA"/>
</dbReference>